<reference evidence="1 4" key="3">
    <citation type="submission" date="2019-12" db="EMBL/GenBank/DDBJ databases">
        <title>Draft Genome Sequences of Six Type Strains of the Genus Massilia.</title>
        <authorList>
            <person name="Miess H."/>
            <person name="Frediansyah A."/>
            <person name="Goeker M."/>
            <person name="Gross H."/>
        </authorList>
    </citation>
    <scope>NUCLEOTIDE SEQUENCE [LARGE SCALE GENOMIC DNA]</scope>
    <source>
        <strain evidence="1 4">DSM 26639</strain>
    </source>
</reference>
<dbReference type="AlphaFoldDB" id="A0A562PGU4"/>
<dbReference type="RefSeq" id="WP_145879839.1">
    <property type="nucleotide sequence ID" value="NZ_CP046904.1"/>
</dbReference>
<reference evidence="2 3" key="1">
    <citation type="journal article" date="2015" name="Stand. Genomic Sci.">
        <title>Genomic Encyclopedia of Bacterial and Archaeal Type Strains, Phase III: the genomes of soil and plant-associated and newly described type strains.</title>
        <authorList>
            <person name="Whitman W.B."/>
            <person name="Woyke T."/>
            <person name="Klenk H.P."/>
            <person name="Zhou Y."/>
            <person name="Lilburn T.G."/>
            <person name="Beck B.J."/>
            <person name="De Vos P."/>
            <person name="Vandamme P."/>
            <person name="Eisen J.A."/>
            <person name="Garrity G."/>
            <person name="Hugenholtz P."/>
            <person name="Kyrpides N.C."/>
        </authorList>
    </citation>
    <scope>NUCLEOTIDE SEQUENCE [LARGE SCALE GENOMIC DNA]</scope>
    <source>
        <strain evidence="2 3">CGMCC 1.10685</strain>
    </source>
</reference>
<dbReference type="Proteomes" id="UP000437862">
    <property type="component" value="Chromosome"/>
</dbReference>
<evidence type="ECO:0000313" key="1">
    <source>
        <dbReference type="EMBL" id="QGZ42513.1"/>
    </source>
</evidence>
<evidence type="ECO:0008006" key="5">
    <source>
        <dbReference type="Google" id="ProtNLM"/>
    </source>
</evidence>
<reference evidence="2" key="2">
    <citation type="submission" date="2019-07" db="EMBL/GenBank/DDBJ databases">
        <authorList>
            <person name="Whitman W."/>
            <person name="Huntemann M."/>
            <person name="Clum A."/>
            <person name="Pillay M."/>
            <person name="Palaniappan K."/>
            <person name="Varghese N."/>
            <person name="Mikhailova N."/>
            <person name="Stamatis D."/>
            <person name="Reddy T."/>
            <person name="Daum C."/>
            <person name="Shapiro N."/>
            <person name="Ivanova N."/>
            <person name="Kyrpides N."/>
            <person name="Woyke T."/>
        </authorList>
    </citation>
    <scope>NUCLEOTIDE SEQUENCE</scope>
    <source>
        <strain evidence="2">CGMCC 1.10685</strain>
    </source>
</reference>
<proteinExistence type="predicted"/>
<keyword evidence="4" id="KW-1185">Reference proteome</keyword>
<accession>A0A562PGU4</accession>
<organism evidence="2 3">
    <name type="scientific">Pseudoduganella flava</name>
    <dbReference type="NCBI Taxonomy" id="871742"/>
    <lineage>
        <taxon>Bacteria</taxon>
        <taxon>Pseudomonadati</taxon>
        <taxon>Pseudomonadota</taxon>
        <taxon>Betaproteobacteria</taxon>
        <taxon>Burkholderiales</taxon>
        <taxon>Oxalobacteraceae</taxon>
        <taxon>Telluria group</taxon>
        <taxon>Pseudoduganella</taxon>
    </lineage>
</organism>
<dbReference type="Proteomes" id="UP000315112">
    <property type="component" value="Unassembled WGS sequence"/>
</dbReference>
<evidence type="ECO:0000313" key="4">
    <source>
        <dbReference type="Proteomes" id="UP000437862"/>
    </source>
</evidence>
<gene>
    <name evidence="1" type="ORF">GO485_28100</name>
    <name evidence="2" type="ORF">IP92_04714</name>
</gene>
<dbReference type="EMBL" id="VLKW01000011">
    <property type="protein sequence ID" value="TWI43661.1"/>
    <property type="molecule type" value="Genomic_DNA"/>
</dbReference>
<evidence type="ECO:0000313" key="3">
    <source>
        <dbReference type="Proteomes" id="UP000315112"/>
    </source>
</evidence>
<sequence length="233" mass="25022">MAANFTFCATGLKDPNSAAALWGHYTKGGAGKRSESATGADFALVIPVGKRCRVAIVQAKITDGGTASLYQEGTDNHPAEQMDKLYALGRYWMRELGMDEKCAGDWMHYLLWTKTIPRALTLNQAMQDNTGKGRNVEVKKYGSFATLALAACAPEAFGDKTLVHKGWLELDMREATTRLPDLLPIVDVVLADQGGGGAALAKALSKQSLTKTRKVVAAGNVSVKPTTGLKYKK</sequence>
<protein>
    <recommendedName>
        <fullName evidence="5">DUF4365 domain-containing protein</fullName>
    </recommendedName>
</protein>
<evidence type="ECO:0000313" key="2">
    <source>
        <dbReference type="EMBL" id="TWI43661.1"/>
    </source>
</evidence>
<name>A0A562PGU4_9BURK</name>
<dbReference type="EMBL" id="CP046904">
    <property type="protein sequence ID" value="QGZ42513.1"/>
    <property type="molecule type" value="Genomic_DNA"/>
</dbReference>